<protein>
    <submittedName>
        <fullName evidence="1">Uncharacterized protein</fullName>
    </submittedName>
</protein>
<evidence type="ECO:0000313" key="1">
    <source>
        <dbReference type="EMBL" id="PKR80479.1"/>
    </source>
</evidence>
<dbReference type="AlphaFoldDB" id="A0A2I0R1N3"/>
<dbReference type="Proteomes" id="UP000236654">
    <property type="component" value="Unassembled WGS sequence"/>
</dbReference>
<reference evidence="1 2" key="1">
    <citation type="submission" date="2017-12" db="EMBL/GenBank/DDBJ databases">
        <title>The draft genome sequence of Brumimicrobium saltpan LHR20.</title>
        <authorList>
            <person name="Do Z.-J."/>
            <person name="Luo H.-R."/>
        </authorList>
    </citation>
    <scope>NUCLEOTIDE SEQUENCE [LARGE SCALE GENOMIC DNA]</scope>
    <source>
        <strain evidence="1 2">LHR20</strain>
    </source>
</reference>
<sequence length="99" mass="11302">MIGIISTQISILKYEILNSPYKGYLTIKTCHNATKLAERDFNNGRLKYFQLGDFKDTTLLNILENKNIQIIDLTSFNAEHLECNNSITTLSLSQYSPVQ</sequence>
<keyword evidence="2" id="KW-1185">Reference proteome</keyword>
<dbReference type="OrthoDB" id="1202475at2"/>
<comment type="caution">
    <text evidence="1">The sequence shown here is derived from an EMBL/GenBank/DDBJ whole genome shotgun (WGS) entry which is preliminary data.</text>
</comment>
<accession>A0A2I0R1N3</accession>
<organism evidence="1 2">
    <name type="scientific">Brumimicrobium salinarum</name>
    <dbReference type="NCBI Taxonomy" id="2058658"/>
    <lineage>
        <taxon>Bacteria</taxon>
        <taxon>Pseudomonadati</taxon>
        <taxon>Bacteroidota</taxon>
        <taxon>Flavobacteriia</taxon>
        <taxon>Flavobacteriales</taxon>
        <taxon>Crocinitomicaceae</taxon>
        <taxon>Brumimicrobium</taxon>
    </lineage>
</organism>
<proteinExistence type="predicted"/>
<name>A0A2I0R1N3_9FLAO</name>
<dbReference type="RefSeq" id="WP_101334649.1">
    <property type="nucleotide sequence ID" value="NZ_PJNI01000009.1"/>
</dbReference>
<gene>
    <name evidence="1" type="ORF">CW751_08870</name>
</gene>
<evidence type="ECO:0000313" key="2">
    <source>
        <dbReference type="Proteomes" id="UP000236654"/>
    </source>
</evidence>
<dbReference type="EMBL" id="PJNI01000009">
    <property type="protein sequence ID" value="PKR80479.1"/>
    <property type="molecule type" value="Genomic_DNA"/>
</dbReference>